<accession>A0A1G7GMG1</accession>
<proteinExistence type="inferred from homology"/>
<reference evidence="9 10" key="1">
    <citation type="submission" date="2016-10" db="EMBL/GenBank/DDBJ databases">
        <authorList>
            <person name="de Groot N.N."/>
        </authorList>
    </citation>
    <scope>NUCLEOTIDE SEQUENCE [LARGE SCALE GENOMIC DNA]</scope>
    <source>
        <strain evidence="9 10">ATCC 700224</strain>
    </source>
</reference>
<feature type="transmembrane region" description="Helical" evidence="7">
    <location>
        <begin position="272"/>
        <end position="298"/>
    </location>
</feature>
<evidence type="ECO:0000313" key="9">
    <source>
        <dbReference type="EMBL" id="SDE89159.1"/>
    </source>
</evidence>
<evidence type="ECO:0000259" key="8">
    <source>
        <dbReference type="PROSITE" id="PS50928"/>
    </source>
</evidence>
<keyword evidence="2 7" id="KW-0813">Transport</keyword>
<evidence type="ECO:0000256" key="4">
    <source>
        <dbReference type="ARBA" id="ARBA00022692"/>
    </source>
</evidence>
<organism evidence="9 10">
    <name type="scientific">Rhodospira trueperi</name>
    <dbReference type="NCBI Taxonomy" id="69960"/>
    <lineage>
        <taxon>Bacteria</taxon>
        <taxon>Pseudomonadati</taxon>
        <taxon>Pseudomonadota</taxon>
        <taxon>Alphaproteobacteria</taxon>
        <taxon>Rhodospirillales</taxon>
        <taxon>Rhodospirillaceae</taxon>
        <taxon>Rhodospira</taxon>
    </lineage>
</organism>
<evidence type="ECO:0000256" key="1">
    <source>
        <dbReference type="ARBA" id="ARBA00004651"/>
    </source>
</evidence>
<dbReference type="RefSeq" id="WP_092787720.1">
    <property type="nucleotide sequence ID" value="NZ_FNAP01000015.1"/>
</dbReference>
<dbReference type="PANTHER" id="PTHR43163:SF6">
    <property type="entry name" value="DIPEPTIDE TRANSPORT SYSTEM PERMEASE PROTEIN DPPB-RELATED"/>
    <property type="match status" value="1"/>
</dbReference>
<feature type="transmembrane region" description="Helical" evidence="7">
    <location>
        <begin position="172"/>
        <end position="191"/>
    </location>
</feature>
<dbReference type="Gene3D" id="1.10.3720.10">
    <property type="entry name" value="MetI-like"/>
    <property type="match status" value="1"/>
</dbReference>
<keyword evidence="3" id="KW-1003">Cell membrane</keyword>
<evidence type="ECO:0000256" key="3">
    <source>
        <dbReference type="ARBA" id="ARBA00022475"/>
    </source>
</evidence>
<evidence type="ECO:0000256" key="7">
    <source>
        <dbReference type="RuleBase" id="RU363032"/>
    </source>
</evidence>
<dbReference type="EMBL" id="FNAP01000015">
    <property type="protein sequence ID" value="SDE89159.1"/>
    <property type="molecule type" value="Genomic_DNA"/>
</dbReference>
<dbReference type="PROSITE" id="PS50928">
    <property type="entry name" value="ABC_TM1"/>
    <property type="match status" value="1"/>
</dbReference>
<comment type="subcellular location">
    <subcellularLocation>
        <location evidence="1 7">Cell membrane</location>
        <topology evidence="1 7">Multi-pass membrane protein</topology>
    </subcellularLocation>
</comment>
<protein>
    <submittedName>
        <fullName evidence="9">Peptide/nickel transport system permease protein</fullName>
    </submittedName>
</protein>
<keyword evidence="4 7" id="KW-0812">Transmembrane</keyword>
<sequence>MLQFTVKRLVVALLVALTVSGLSFGLIFLSGDPAVAIAGEGAQQSDIEAVRHRFGFDRPVVVQYVDWVGDVLAGDLGDSFYFSRPVADLLADRIPVSATLGGLAIALAIGLAIPLGMTAAVYRNRLADRISLLIGTIGQATPSFWLGLMLVWLFGVKLRWLPVSGSESLTHFILPALVLGYYAVPSMLRLCRTGMINALQSDYVRTARAKGLRPRQVLFGHAIRNAILPVVSVATVEFGFILGGSVVVESVFSIKGVGLLAWESIGRNDFPTIQAIILLYSMIYVWLTFFADIINAWLDPRIRVS</sequence>
<dbReference type="InterPro" id="IPR000515">
    <property type="entry name" value="MetI-like"/>
</dbReference>
<dbReference type="OrthoDB" id="7834831at2"/>
<dbReference type="Pfam" id="PF19300">
    <property type="entry name" value="BPD_transp_1_N"/>
    <property type="match status" value="1"/>
</dbReference>
<feature type="transmembrane region" description="Helical" evidence="7">
    <location>
        <begin position="98"/>
        <end position="120"/>
    </location>
</feature>
<dbReference type="Pfam" id="PF00528">
    <property type="entry name" value="BPD_transp_1"/>
    <property type="match status" value="1"/>
</dbReference>
<keyword evidence="6 7" id="KW-0472">Membrane</keyword>
<dbReference type="GO" id="GO:0005886">
    <property type="term" value="C:plasma membrane"/>
    <property type="evidence" value="ECO:0007669"/>
    <property type="project" value="UniProtKB-SubCell"/>
</dbReference>
<comment type="similarity">
    <text evidence="7">Belongs to the binding-protein-dependent transport system permease family.</text>
</comment>
<dbReference type="Proteomes" id="UP000199412">
    <property type="component" value="Unassembled WGS sequence"/>
</dbReference>
<gene>
    <name evidence="9" type="ORF">SAMN05421720_11510</name>
</gene>
<dbReference type="AlphaFoldDB" id="A0A1G7GMG1"/>
<dbReference type="SUPFAM" id="SSF161098">
    <property type="entry name" value="MetI-like"/>
    <property type="match status" value="1"/>
</dbReference>
<keyword evidence="5 7" id="KW-1133">Transmembrane helix</keyword>
<feature type="domain" description="ABC transmembrane type-1" evidence="8">
    <location>
        <begin position="94"/>
        <end position="291"/>
    </location>
</feature>
<evidence type="ECO:0000256" key="2">
    <source>
        <dbReference type="ARBA" id="ARBA00022448"/>
    </source>
</evidence>
<dbReference type="GO" id="GO:0055085">
    <property type="term" value="P:transmembrane transport"/>
    <property type="evidence" value="ECO:0007669"/>
    <property type="project" value="InterPro"/>
</dbReference>
<dbReference type="PANTHER" id="PTHR43163">
    <property type="entry name" value="DIPEPTIDE TRANSPORT SYSTEM PERMEASE PROTEIN DPPB-RELATED"/>
    <property type="match status" value="1"/>
</dbReference>
<dbReference type="InterPro" id="IPR045621">
    <property type="entry name" value="BPD_transp_1_N"/>
</dbReference>
<evidence type="ECO:0000256" key="6">
    <source>
        <dbReference type="ARBA" id="ARBA00023136"/>
    </source>
</evidence>
<feature type="transmembrane region" description="Helical" evidence="7">
    <location>
        <begin position="132"/>
        <end position="152"/>
    </location>
</feature>
<dbReference type="STRING" id="69960.SAMN05421720_11510"/>
<dbReference type="InterPro" id="IPR035906">
    <property type="entry name" value="MetI-like_sf"/>
</dbReference>
<feature type="transmembrane region" description="Helical" evidence="7">
    <location>
        <begin position="226"/>
        <end position="252"/>
    </location>
</feature>
<evidence type="ECO:0000313" key="10">
    <source>
        <dbReference type="Proteomes" id="UP000199412"/>
    </source>
</evidence>
<name>A0A1G7GMG1_9PROT</name>
<keyword evidence="10" id="KW-1185">Reference proteome</keyword>
<evidence type="ECO:0000256" key="5">
    <source>
        <dbReference type="ARBA" id="ARBA00022989"/>
    </source>
</evidence>
<dbReference type="CDD" id="cd06261">
    <property type="entry name" value="TM_PBP2"/>
    <property type="match status" value="1"/>
</dbReference>